<dbReference type="EMBL" id="SJPJ01000001">
    <property type="protein sequence ID" value="TWT83656.1"/>
    <property type="molecule type" value="Genomic_DNA"/>
</dbReference>
<keyword evidence="2" id="KW-1185">Reference proteome</keyword>
<proteinExistence type="predicted"/>
<accession>A0A5C5Z9A4</accession>
<name>A0A5C5Z9A4_9BACT</name>
<dbReference type="AlphaFoldDB" id="A0A5C5Z9A4"/>
<reference evidence="1 2" key="1">
    <citation type="submission" date="2019-02" db="EMBL/GenBank/DDBJ databases">
        <title>Deep-cultivation of Planctomycetes and their phenomic and genomic characterization uncovers novel biology.</title>
        <authorList>
            <person name="Wiegand S."/>
            <person name="Jogler M."/>
            <person name="Boedeker C."/>
            <person name="Pinto D."/>
            <person name="Vollmers J."/>
            <person name="Rivas-Marin E."/>
            <person name="Kohn T."/>
            <person name="Peeters S.H."/>
            <person name="Heuer A."/>
            <person name="Rast P."/>
            <person name="Oberbeckmann S."/>
            <person name="Bunk B."/>
            <person name="Jeske O."/>
            <person name="Meyerdierks A."/>
            <person name="Storesund J.E."/>
            <person name="Kallscheuer N."/>
            <person name="Luecker S."/>
            <person name="Lage O.M."/>
            <person name="Pohl T."/>
            <person name="Merkel B.J."/>
            <person name="Hornburger P."/>
            <person name="Mueller R.-W."/>
            <person name="Bruemmer F."/>
            <person name="Labrenz M."/>
            <person name="Spormann A.M."/>
            <person name="Op Den Camp H."/>
            <person name="Overmann J."/>
            <person name="Amann R."/>
            <person name="Jetten M.S.M."/>
            <person name="Mascher T."/>
            <person name="Medema M.H."/>
            <person name="Devos D.P."/>
            <person name="Kaster A.-K."/>
            <person name="Ovreas L."/>
            <person name="Rohde M."/>
            <person name="Galperin M.Y."/>
            <person name="Jogler C."/>
        </authorList>
    </citation>
    <scope>NUCLEOTIDE SEQUENCE [LARGE SCALE GENOMIC DNA]</scope>
    <source>
        <strain evidence="1 2">CA13</strain>
    </source>
</reference>
<evidence type="ECO:0000313" key="2">
    <source>
        <dbReference type="Proteomes" id="UP000315010"/>
    </source>
</evidence>
<evidence type="ECO:0000313" key="1">
    <source>
        <dbReference type="EMBL" id="TWT83656.1"/>
    </source>
</evidence>
<organism evidence="1 2">
    <name type="scientific">Novipirellula herctigrandis</name>
    <dbReference type="NCBI Taxonomy" id="2527986"/>
    <lineage>
        <taxon>Bacteria</taxon>
        <taxon>Pseudomonadati</taxon>
        <taxon>Planctomycetota</taxon>
        <taxon>Planctomycetia</taxon>
        <taxon>Pirellulales</taxon>
        <taxon>Pirellulaceae</taxon>
        <taxon>Novipirellula</taxon>
    </lineage>
</organism>
<sequence>MAAAILFPPNVVYPSNTLEKVSLLILAFSQHSLASFCRSAIAVFAFVASVASPSFLGAQQVRQSPDLTTPRDIERTGFQESRAYDVRSDLRTDFVMAYGIDRSLGERLARWQQAGYVPQVMTGVSWGNYQDYLDGEYDGRKHWDEGQVGANGNKVSHGERVPYMVPSVAFSNYLSEGVKRAIDAGAVAVHLEEPEFWAGTGFSEAFKREWRIYYKEPFQRPDSSIDAQYRASKLKYYLYARTLDRICSSLKEYALTKYDREVRFYVPTHSLLNYAQWEIVSPESALLDLPAIDGYIAQIWTGTSRTENTYEGIRKERTFETAYLEYGVMQELVRGTDRRMWFLHDPIEDNPRHDWNDYRTNYTRTLVASLLHAGVWHYEVCPWPSRVFNGRYPSRSPDATKIPAEYATTLSVVFNQLRDMEQTEVAYDTKSTEVGVFLSDSAMFQRAKPAFTTNVTKDPSDSTRASTLELEDLTGFYGLTLPLTKHGIPVRPVQLDNLIRSPGYLSNMKTLVLSYEFMKPMTPALHQALAQWVWAGGSLVYVGADTDPFNQANDWWNSGPAHYESPAEHLFETLGMGRNPEVGVHQVQQGNVTIERTHPAFYSRSKENADQYRAVVKAAVLASGGVYEPKNYIRLQRGPYLIAATYDESISEQPLRIEGNYVDLLDADLPVLNEVVVEPGQQTWLLDLDRVSGPDVMVLAAAGRIENWMVDETQVQYEITAPAGTVATTRLRISKLPSDVLVDDVPCEDFHWDSDSRTLLVQHSAGPEPVSVTIIYSAN</sequence>
<gene>
    <name evidence="1" type="ORF">CA13_51230</name>
</gene>
<protein>
    <recommendedName>
        <fullName evidence="3">Glycoside hydrolase family 42 N-terminal domain-containing protein</fullName>
    </recommendedName>
</protein>
<comment type="caution">
    <text evidence="1">The sequence shown here is derived from an EMBL/GenBank/DDBJ whole genome shotgun (WGS) entry which is preliminary data.</text>
</comment>
<evidence type="ECO:0008006" key="3">
    <source>
        <dbReference type="Google" id="ProtNLM"/>
    </source>
</evidence>
<dbReference type="Proteomes" id="UP000315010">
    <property type="component" value="Unassembled WGS sequence"/>
</dbReference>